<dbReference type="EMBL" id="AJWK01006611">
    <property type="status" value="NOT_ANNOTATED_CDS"/>
    <property type="molecule type" value="Genomic_DNA"/>
</dbReference>
<name>A0A1B0CCC2_LUTLO</name>
<proteinExistence type="predicted"/>
<feature type="region of interest" description="Disordered" evidence="1">
    <location>
        <begin position="55"/>
        <end position="193"/>
    </location>
</feature>
<sequence length="222" mass="24896">MDQDKSVTQECYEFLDLSDVNDTERSQLATTLYPGEKQQQQAHLSWVQNLPQHHQHAFSAAGSVQQRLPQQQSQHPEQEEGVCQREVDHDPTVINSWNETPYVNGNTYDKTPSETETESSVTTDYTEFAHQQHQTHQQSSNIEMSPHSHHQNQTQHHTQGSAAGQQQHQGPGMQQTPGAQQQHSSVAASMYSAGGSQIGQPTYMTQGSHVYQMVQPPMPNNV</sequence>
<reference evidence="2" key="1">
    <citation type="submission" date="2020-05" db="UniProtKB">
        <authorList>
            <consortium name="EnsemblMetazoa"/>
        </authorList>
    </citation>
    <scope>IDENTIFICATION</scope>
    <source>
        <strain evidence="2">Jacobina</strain>
    </source>
</reference>
<accession>A0A1B0CCC2</accession>
<evidence type="ECO:0000313" key="3">
    <source>
        <dbReference type="Proteomes" id="UP000092461"/>
    </source>
</evidence>
<feature type="compositionally biased region" description="Low complexity" evidence="1">
    <location>
        <begin position="65"/>
        <end position="75"/>
    </location>
</feature>
<feature type="compositionally biased region" description="Basic and acidic residues" evidence="1">
    <location>
        <begin position="76"/>
        <end position="91"/>
    </location>
</feature>
<feature type="compositionally biased region" description="Low complexity" evidence="1">
    <location>
        <begin position="151"/>
        <end position="178"/>
    </location>
</feature>
<feature type="compositionally biased region" description="Polar residues" evidence="1">
    <location>
        <begin position="93"/>
        <end position="110"/>
    </location>
</feature>
<keyword evidence="3" id="KW-1185">Reference proteome</keyword>
<organism evidence="2 3">
    <name type="scientific">Lutzomyia longipalpis</name>
    <name type="common">Sand fly</name>
    <dbReference type="NCBI Taxonomy" id="7200"/>
    <lineage>
        <taxon>Eukaryota</taxon>
        <taxon>Metazoa</taxon>
        <taxon>Ecdysozoa</taxon>
        <taxon>Arthropoda</taxon>
        <taxon>Hexapoda</taxon>
        <taxon>Insecta</taxon>
        <taxon>Pterygota</taxon>
        <taxon>Neoptera</taxon>
        <taxon>Endopterygota</taxon>
        <taxon>Diptera</taxon>
        <taxon>Nematocera</taxon>
        <taxon>Psychodoidea</taxon>
        <taxon>Psychodidae</taxon>
        <taxon>Lutzomyia</taxon>
        <taxon>Lutzomyia</taxon>
    </lineage>
</organism>
<dbReference type="EnsemblMetazoa" id="LLOJ001990-RA">
    <property type="protein sequence ID" value="LLOJ001990-PA"/>
    <property type="gene ID" value="LLOJ001990"/>
</dbReference>
<evidence type="ECO:0000313" key="2">
    <source>
        <dbReference type="EnsemblMetazoa" id="LLOJ001990-PA"/>
    </source>
</evidence>
<feature type="compositionally biased region" description="Low complexity" evidence="1">
    <location>
        <begin position="118"/>
        <end position="138"/>
    </location>
</feature>
<protein>
    <submittedName>
        <fullName evidence="2">Uncharacterized protein</fullName>
    </submittedName>
</protein>
<dbReference type="AlphaFoldDB" id="A0A1B0CCC2"/>
<dbReference type="VEuPathDB" id="VectorBase:LLOJ001990"/>
<dbReference type="Proteomes" id="UP000092461">
    <property type="component" value="Unassembled WGS sequence"/>
</dbReference>
<dbReference type="VEuPathDB" id="VectorBase:LLONM1_004998"/>
<evidence type="ECO:0000256" key="1">
    <source>
        <dbReference type="SAM" id="MobiDB-lite"/>
    </source>
</evidence>